<evidence type="ECO:0000313" key="9">
    <source>
        <dbReference type="EMBL" id="CAD8795180.1"/>
    </source>
</evidence>
<evidence type="ECO:0000256" key="3">
    <source>
        <dbReference type="ARBA" id="ARBA00023054"/>
    </source>
</evidence>
<feature type="region of interest" description="Disordered" evidence="7">
    <location>
        <begin position="1"/>
        <end position="21"/>
    </location>
</feature>
<feature type="domain" description="RWP-RK" evidence="8">
    <location>
        <begin position="231"/>
        <end position="312"/>
    </location>
</feature>
<evidence type="ECO:0000256" key="7">
    <source>
        <dbReference type="SAM" id="MobiDB-lite"/>
    </source>
</evidence>
<protein>
    <recommendedName>
        <fullName evidence="8">RWP-RK domain-containing protein</fullName>
    </recommendedName>
</protein>
<gene>
    <name evidence="9" type="ORF">HTEP1355_LOCUS8819</name>
</gene>
<dbReference type="AlphaFoldDB" id="A0A7S0VRA5"/>
<evidence type="ECO:0000259" key="8">
    <source>
        <dbReference type="PROSITE" id="PS51519"/>
    </source>
</evidence>
<organism evidence="9">
    <name type="scientific">Hemiselmis tepida</name>
    <dbReference type="NCBI Taxonomy" id="464990"/>
    <lineage>
        <taxon>Eukaryota</taxon>
        <taxon>Cryptophyceae</taxon>
        <taxon>Cryptomonadales</taxon>
        <taxon>Hemiselmidaceae</taxon>
        <taxon>Hemiselmis</taxon>
    </lineage>
</organism>
<keyword evidence="6" id="KW-0539">Nucleus</keyword>
<dbReference type="Pfam" id="PF02042">
    <property type="entry name" value="RWP-RK"/>
    <property type="match status" value="1"/>
</dbReference>
<keyword evidence="5" id="KW-0804">Transcription</keyword>
<sequence length="347" mass="36137">MSLAGAPQTWKPPGTTGLASTFIPTAHATPVDAAGDHAHAQPSVGFAVQPSFVTTTAQTPAPFAHPPQHQQPLSAMAAAQGNILQSLLMQQVSGLAASQAGSLPTVWQVPNNVAPAPTLEQQAFLLQLLAAQQQVLAVQAGQLDAVSGMAAMAQGALGQRQSLNQSRSSGETGSVPKAAPHFSSDAATEAPRALNRQASANALQQALTGGGDGDGAPQGRLELVFPRRGRKCGELDRKVQDPVLITYEVMQRLFHLPLTEAARQLGLSPTAIKGACRRLGIKKWPFRMVTAKSHRRAPRKPSPPKEPAAQSGLSLLSAAAEVELNASSTELSTTELSTPSTSPKPEV</sequence>
<keyword evidence="2" id="KW-0805">Transcription regulation</keyword>
<feature type="compositionally biased region" description="Polar residues" evidence="7">
    <location>
        <begin position="160"/>
        <end position="172"/>
    </location>
</feature>
<keyword evidence="3" id="KW-0175">Coiled coil</keyword>
<dbReference type="PANTHER" id="PTHR46373">
    <property type="entry name" value="PROTEIN RKD4"/>
    <property type="match status" value="1"/>
</dbReference>
<feature type="region of interest" description="Disordered" evidence="7">
    <location>
        <begin position="292"/>
        <end position="347"/>
    </location>
</feature>
<evidence type="ECO:0000256" key="1">
    <source>
        <dbReference type="ARBA" id="ARBA00004049"/>
    </source>
</evidence>
<dbReference type="PANTHER" id="PTHR46373:SF2">
    <property type="entry name" value="RWP-RK DOMAIN-CONTAINING PROTEIN"/>
    <property type="match status" value="1"/>
</dbReference>
<feature type="region of interest" description="Disordered" evidence="7">
    <location>
        <begin position="160"/>
        <end position="190"/>
    </location>
</feature>
<reference evidence="9" key="1">
    <citation type="submission" date="2021-01" db="EMBL/GenBank/DDBJ databases">
        <authorList>
            <person name="Corre E."/>
            <person name="Pelletier E."/>
            <person name="Niang G."/>
            <person name="Scheremetjew M."/>
            <person name="Finn R."/>
            <person name="Kale V."/>
            <person name="Holt S."/>
            <person name="Cochrane G."/>
            <person name="Meng A."/>
            <person name="Brown T."/>
            <person name="Cohen L."/>
        </authorList>
    </citation>
    <scope>NUCLEOTIDE SEQUENCE</scope>
    <source>
        <strain evidence="9">CCMP443</strain>
    </source>
</reference>
<proteinExistence type="predicted"/>
<evidence type="ECO:0000256" key="5">
    <source>
        <dbReference type="ARBA" id="ARBA00023163"/>
    </source>
</evidence>
<feature type="compositionally biased region" description="Low complexity" evidence="7">
    <location>
        <begin position="308"/>
        <end position="347"/>
    </location>
</feature>
<dbReference type="InterPro" id="IPR044607">
    <property type="entry name" value="RKD-like"/>
</dbReference>
<dbReference type="GO" id="GO:0003700">
    <property type="term" value="F:DNA-binding transcription factor activity"/>
    <property type="evidence" value="ECO:0007669"/>
    <property type="project" value="InterPro"/>
</dbReference>
<dbReference type="EMBL" id="HBFN01015259">
    <property type="protein sequence ID" value="CAD8795180.1"/>
    <property type="molecule type" value="Transcribed_RNA"/>
</dbReference>
<comment type="function">
    <text evidence="1">Putative transcription factor.</text>
</comment>
<dbReference type="GO" id="GO:0003677">
    <property type="term" value="F:DNA binding"/>
    <property type="evidence" value="ECO:0007669"/>
    <property type="project" value="UniProtKB-KW"/>
</dbReference>
<dbReference type="InterPro" id="IPR003035">
    <property type="entry name" value="RWP-RK_dom"/>
</dbReference>
<keyword evidence="4" id="KW-0238">DNA-binding</keyword>
<name>A0A7S0VRA5_9CRYP</name>
<dbReference type="PROSITE" id="PS51519">
    <property type="entry name" value="RWP_RK"/>
    <property type="match status" value="1"/>
</dbReference>
<accession>A0A7S0VRA5</accession>
<evidence type="ECO:0000256" key="6">
    <source>
        <dbReference type="ARBA" id="ARBA00023242"/>
    </source>
</evidence>
<evidence type="ECO:0000256" key="2">
    <source>
        <dbReference type="ARBA" id="ARBA00023015"/>
    </source>
</evidence>
<evidence type="ECO:0000256" key="4">
    <source>
        <dbReference type="ARBA" id="ARBA00023125"/>
    </source>
</evidence>